<reference evidence="5 6" key="1">
    <citation type="journal article" date="2017" name="Genome Biol.">
        <title>New reference genome sequences of hot pepper reveal the massive evolution of plant disease-resistance genes by retroduplication.</title>
        <authorList>
            <person name="Kim S."/>
            <person name="Park J."/>
            <person name="Yeom S.I."/>
            <person name="Kim Y.M."/>
            <person name="Seo E."/>
            <person name="Kim K.T."/>
            <person name="Kim M.S."/>
            <person name="Lee J.M."/>
            <person name="Cheong K."/>
            <person name="Shin H.S."/>
            <person name="Kim S.B."/>
            <person name="Han K."/>
            <person name="Lee J."/>
            <person name="Park M."/>
            <person name="Lee H.A."/>
            <person name="Lee H.Y."/>
            <person name="Lee Y."/>
            <person name="Oh S."/>
            <person name="Lee J.H."/>
            <person name="Choi E."/>
            <person name="Choi E."/>
            <person name="Lee S.E."/>
            <person name="Jeon J."/>
            <person name="Kim H."/>
            <person name="Choi G."/>
            <person name="Song H."/>
            <person name="Lee J."/>
            <person name="Lee S.C."/>
            <person name="Kwon J.K."/>
            <person name="Lee H.Y."/>
            <person name="Koo N."/>
            <person name="Hong Y."/>
            <person name="Kim R.W."/>
            <person name="Kang W.H."/>
            <person name="Huh J.H."/>
            <person name="Kang B.C."/>
            <person name="Yang T.J."/>
            <person name="Lee Y.H."/>
            <person name="Bennetzen J.L."/>
            <person name="Choi D."/>
        </authorList>
    </citation>
    <scope>NUCLEOTIDE SEQUENCE [LARGE SCALE GENOMIC DNA]</scope>
    <source>
        <strain evidence="6">cv. PBC81</strain>
    </source>
</reference>
<dbReference type="InterPro" id="IPR023213">
    <property type="entry name" value="CAT-like_dom_sf"/>
</dbReference>
<dbReference type="PANTHER" id="PTHR31623:SF17">
    <property type="entry name" value="F21J9.9"/>
    <property type="match status" value="1"/>
</dbReference>
<evidence type="ECO:0000313" key="6">
    <source>
        <dbReference type="Proteomes" id="UP000224567"/>
    </source>
</evidence>
<dbReference type="AlphaFoldDB" id="A0A2G2V8L3"/>
<protein>
    <submittedName>
        <fullName evidence="5">Uncharacterized protein</fullName>
    </submittedName>
</protein>
<keyword evidence="4" id="KW-0472">Membrane</keyword>
<dbReference type="OrthoDB" id="1932220at2759"/>
<name>A0A2G2V8L3_CAPBA</name>
<organism evidence="5 6">
    <name type="scientific">Capsicum baccatum</name>
    <name type="common">Peruvian pepper</name>
    <dbReference type="NCBI Taxonomy" id="33114"/>
    <lineage>
        <taxon>Eukaryota</taxon>
        <taxon>Viridiplantae</taxon>
        <taxon>Streptophyta</taxon>
        <taxon>Embryophyta</taxon>
        <taxon>Tracheophyta</taxon>
        <taxon>Spermatophyta</taxon>
        <taxon>Magnoliopsida</taxon>
        <taxon>eudicotyledons</taxon>
        <taxon>Gunneridae</taxon>
        <taxon>Pentapetalae</taxon>
        <taxon>asterids</taxon>
        <taxon>lamiids</taxon>
        <taxon>Solanales</taxon>
        <taxon>Solanaceae</taxon>
        <taxon>Solanoideae</taxon>
        <taxon>Capsiceae</taxon>
        <taxon>Capsicum</taxon>
    </lineage>
</organism>
<dbReference type="EMBL" id="MLFT02000120">
    <property type="protein sequence ID" value="PHT29335.1"/>
    <property type="molecule type" value="Genomic_DNA"/>
</dbReference>
<proteinExistence type="inferred from homology"/>
<evidence type="ECO:0000313" key="5">
    <source>
        <dbReference type="EMBL" id="PHT29335.1"/>
    </source>
</evidence>
<accession>A0A2G2V8L3</accession>
<evidence type="ECO:0000256" key="3">
    <source>
        <dbReference type="ARBA" id="ARBA00023315"/>
    </source>
</evidence>
<dbReference type="Proteomes" id="UP000224567">
    <property type="component" value="Unassembled WGS sequence"/>
</dbReference>
<keyword evidence="4" id="KW-1133">Transmembrane helix</keyword>
<keyword evidence="3" id="KW-0012">Acyltransferase</keyword>
<feature type="transmembrane region" description="Helical" evidence="4">
    <location>
        <begin position="93"/>
        <end position="115"/>
    </location>
</feature>
<reference evidence="6" key="2">
    <citation type="journal article" date="2017" name="J. Anim. Genet.">
        <title>Multiple reference genome sequences of hot pepper reveal the massive evolution of plant disease resistance genes by retroduplication.</title>
        <authorList>
            <person name="Kim S."/>
            <person name="Park J."/>
            <person name="Yeom S.-I."/>
            <person name="Kim Y.-M."/>
            <person name="Seo E."/>
            <person name="Kim K.-T."/>
            <person name="Kim M.-S."/>
            <person name="Lee J.M."/>
            <person name="Cheong K."/>
            <person name="Shin H.-S."/>
            <person name="Kim S.-B."/>
            <person name="Han K."/>
            <person name="Lee J."/>
            <person name="Park M."/>
            <person name="Lee H.-A."/>
            <person name="Lee H.-Y."/>
            <person name="Lee Y."/>
            <person name="Oh S."/>
            <person name="Lee J.H."/>
            <person name="Choi E."/>
            <person name="Choi E."/>
            <person name="Lee S.E."/>
            <person name="Jeon J."/>
            <person name="Kim H."/>
            <person name="Choi G."/>
            <person name="Song H."/>
            <person name="Lee J."/>
            <person name="Lee S.-C."/>
            <person name="Kwon J.-K."/>
            <person name="Lee H.-Y."/>
            <person name="Koo N."/>
            <person name="Hong Y."/>
            <person name="Kim R.W."/>
            <person name="Kang W.-H."/>
            <person name="Huh J.H."/>
            <person name="Kang B.-C."/>
            <person name="Yang T.-J."/>
            <person name="Lee Y.-H."/>
            <person name="Bennetzen J.L."/>
            <person name="Choi D."/>
        </authorList>
    </citation>
    <scope>NUCLEOTIDE SEQUENCE [LARGE SCALE GENOMIC DNA]</scope>
    <source>
        <strain evidence="6">cv. PBC81</strain>
    </source>
</reference>
<evidence type="ECO:0000256" key="1">
    <source>
        <dbReference type="ARBA" id="ARBA00009861"/>
    </source>
</evidence>
<keyword evidence="4" id="KW-0812">Transmembrane</keyword>
<sequence length="145" mass="16216">MWPTLFGAQPKCVTRRFVFDASALVALKAKVQHSTRVMVVMGLIWKNAMAASNTVSGFRKPSIFTFSMNLRPQHMHHNCLHIPWGTLYGTLNALYITLVVLVFCNGGLYVVDFGWGRPVWSRTSSFDTGLPIVTKYNTLVMAPGH</sequence>
<evidence type="ECO:0000256" key="2">
    <source>
        <dbReference type="ARBA" id="ARBA00022679"/>
    </source>
</evidence>
<gene>
    <name evidence="5" type="ORF">CQW23_31061</name>
</gene>
<dbReference type="Gene3D" id="3.30.559.10">
    <property type="entry name" value="Chloramphenicol acetyltransferase-like domain"/>
    <property type="match status" value="1"/>
</dbReference>
<comment type="similarity">
    <text evidence="1">Belongs to the plant acyltransferase family.</text>
</comment>
<dbReference type="GO" id="GO:0016746">
    <property type="term" value="F:acyltransferase activity"/>
    <property type="evidence" value="ECO:0007669"/>
    <property type="project" value="UniProtKB-KW"/>
</dbReference>
<dbReference type="STRING" id="33114.A0A2G2V8L3"/>
<dbReference type="PANTHER" id="PTHR31623">
    <property type="entry name" value="F21J9.9"/>
    <property type="match status" value="1"/>
</dbReference>
<keyword evidence="2" id="KW-0808">Transferase</keyword>
<keyword evidence="6" id="KW-1185">Reference proteome</keyword>
<comment type="caution">
    <text evidence="5">The sequence shown here is derived from an EMBL/GenBank/DDBJ whole genome shotgun (WGS) entry which is preliminary data.</text>
</comment>
<evidence type="ECO:0000256" key="4">
    <source>
        <dbReference type="SAM" id="Phobius"/>
    </source>
</evidence>